<accession>A0A2S5B728</accession>
<gene>
    <name evidence="2" type="ORF">BMF94_4357</name>
</gene>
<dbReference type="EMBL" id="PJQD01000048">
    <property type="protein sequence ID" value="POY72531.1"/>
    <property type="molecule type" value="Genomic_DNA"/>
</dbReference>
<sequence>MSPPRGVCTCGCMIAVDGKDDLDRSRGPTSAGRQGQVAASDDFRRTLDRCGTWGDGVGPAVRRRLFRNASSLGSVNRELRIRDHGATWRSARAGCLARVGLRHPESDPSDQQLARDSIRTRNAFLTKSNFALLSPPSTTSHTLFAARRQPGTIRLSSTHSPAITCLPLPPRSRLLRPVTPSIAHPRRRRRRRSAGNRSSHAG</sequence>
<organism evidence="2 3">
    <name type="scientific">Rhodotorula taiwanensis</name>
    <dbReference type="NCBI Taxonomy" id="741276"/>
    <lineage>
        <taxon>Eukaryota</taxon>
        <taxon>Fungi</taxon>
        <taxon>Dikarya</taxon>
        <taxon>Basidiomycota</taxon>
        <taxon>Pucciniomycotina</taxon>
        <taxon>Microbotryomycetes</taxon>
        <taxon>Sporidiobolales</taxon>
        <taxon>Sporidiobolaceae</taxon>
        <taxon>Rhodotorula</taxon>
    </lineage>
</organism>
<keyword evidence="3" id="KW-1185">Reference proteome</keyword>
<proteinExistence type="predicted"/>
<dbReference type="Proteomes" id="UP000237144">
    <property type="component" value="Unassembled WGS sequence"/>
</dbReference>
<name>A0A2S5B728_9BASI</name>
<evidence type="ECO:0000313" key="3">
    <source>
        <dbReference type="Proteomes" id="UP000237144"/>
    </source>
</evidence>
<feature type="compositionally biased region" description="Basic residues" evidence="1">
    <location>
        <begin position="184"/>
        <end position="194"/>
    </location>
</feature>
<evidence type="ECO:0000256" key="1">
    <source>
        <dbReference type="SAM" id="MobiDB-lite"/>
    </source>
</evidence>
<comment type="caution">
    <text evidence="2">The sequence shown here is derived from an EMBL/GenBank/DDBJ whole genome shotgun (WGS) entry which is preliminary data.</text>
</comment>
<dbReference type="AlphaFoldDB" id="A0A2S5B728"/>
<evidence type="ECO:0000313" key="2">
    <source>
        <dbReference type="EMBL" id="POY72531.1"/>
    </source>
</evidence>
<protein>
    <submittedName>
        <fullName evidence="2">Uncharacterized protein</fullName>
    </submittedName>
</protein>
<feature type="region of interest" description="Disordered" evidence="1">
    <location>
        <begin position="166"/>
        <end position="202"/>
    </location>
</feature>
<reference evidence="2 3" key="1">
    <citation type="journal article" date="2018" name="Front. Microbiol.">
        <title>Prospects for Fungal Bioremediation of Acidic Radioactive Waste Sites: Characterization and Genome Sequence of Rhodotorula taiwanensis MD1149.</title>
        <authorList>
            <person name="Tkavc R."/>
            <person name="Matrosova V.Y."/>
            <person name="Grichenko O.E."/>
            <person name="Gostincar C."/>
            <person name="Volpe R.P."/>
            <person name="Klimenkova P."/>
            <person name="Gaidamakova E.K."/>
            <person name="Zhou C.E."/>
            <person name="Stewart B.J."/>
            <person name="Lyman M.G."/>
            <person name="Malfatti S.A."/>
            <person name="Rubinfeld B."/>
            <person name="Courtot M."/>
            <person name="Singh J."/>
            <person name="Dalgard C.L."/>
            <person name="Hamilton T."/>
            <person name="Frey K.G."/>
            <person name="Gunde-Cimerman N."/>
            <person name="Dugan L."/>
            <person name="Daly M.J."/>
        </authorList>
    </citation>
    <scope>NUCLEOTIDE SEQUENCE [LARGE SCALE GENOMIC DNA]</scope>
    <source>
        <strain evidence="2 3">MD1149</strain>
    </source>
</reference>